<feature type="domain" description="LysM" evidence="2">
    <location>
        <begin position="1170"/>
        <end position="1216"/>
    </location>
</feature>
<evidence type="ECO:0000256" key="1">
    <source>
        <dbReference type="SAM" id="SignalP"/>
    </source>
</evidence>
<feature type="chain" id="PRO_5031312892" description="LysM domain-containing protein" evidence="1">
    <location>
        <begin position="33"/>
        <end position="1220"/>
    </location>
</feature>
<evidence type="ECO:0000259" key="2">
    <source>
        <dbReference type="PROSITE" id="PS51782"/>
    </source>
</evidence>
<sequence>MAVVRLQGMRARAPSAAARVLVLLLACNAAHGRILSSTMRWERVGATPQELVPPLCMDTQLTQSGGCTAYNHRRLLHTVEAVFNISAFSSQSVTVGGVASTNPVTQFCWMDGGQAKTCEDIKFKILSIQKFRSATLVYTVYQKVLQHSGASWNSTVSFEGTLKRYGQCGISSQAFIDYACLAPNLGQSELTCSSCLDNFANSNIQISSFVIFADFCSSPNSTCPTCFPSGTLSSTGGCLNPWEQTFAKTYQMYPVTNHHSPAITMLPIVTIPILTNQNLTTTIEVPAVDVDGRGRPLTCSSSSQCNNVQMKWDMRTCPPCPTGTRGTGSCPVCTATSYPAGWNADYILTLHSDADKTPSVPLSANDFLSEWKLSSRDDNDGGGINVEVRGVMFTTTDSRSTNIVVFYPVRFLVTDPFNVSVPIEFMIYLCSSIVPYTLDGQGITVSLATGTRTIAPVFVTYNNSLLSPPIKKVTCVANQPCSFQLTAVVFIDMVSCLWSSAIKESRCDAKVNLNANVEYDTEHAAIQGCFRKPSSSSSFDTKCHEFNETILAQGVKALTVSVFGRRTGLSGPSEVDIGKKLSLCFQANCTSSCTSPCHSLPHCIVVEIVGHSPQFSIPEAAPTCFFKTFQSVDNVLQDVPDVSTLRSTCTELQACWKEDTAVSLSSSSLGNEDGISSLYGQASTAEFQFEAFDDDLGETVELVLLNDTNRSNVFLLDPSVHALSPYTHHPSSTCNQRPASLLHAYDENCRTALIYLNVSVKYGKRGGGDSPVVTETYSQASGGLPGEYFYSQFISPRVACLLATDNQAVYRGRGLNNTSLRCHTINFQGPPVFLRHSANLLDSPFLGQDENSMGNGTAVLRALVGKQVDFTMRARDPNSEDDVDIVVFEDPGLPADSQLTPSTCVIVDAATGQNVTRGAGSCVEAVRELRWTPMSGEDGRVYRFCFLARDSSSICLQTFPHLLSSPSRLATPRGFYGLPHCVKVEVEVATVYWSNQTVASSSGTDVPAHVGCQERFLFAAFADLYPVDIVASPSTPLLDGMLLLLPSSLSSSTQAVLQWSPPKGSEGSTRRVCMVLRARGYGGGAYGDPRTIHRDGEGERCLVIHVQRCKYCMPTGETLLTQMRLFLPGMNWLRIWAVNSNDDGDPRTPTIEDPFFVISDGNLTVLNVGVIYRTKQQETLLDVAARFHSNLVTLLELNPDFDSSNFSLPTGQEVCVIPCS</sequence>
<keyword evidence="1" id="KW-0732">Signal</keyword>
<dbReference type="PROSITE" id="PS51782">
    <property type="entry name" value="LYSM"/>
    <property type="match status" value="1"/>
</dbReference>
<dbReference type="EMBL" id="HBEO01022086">
    <property type="protein sequence ID" value="CAD8492273.1"/>
    <property type="molecule type" value="Transcribed_RNA"/>
</dbReference>
<feature type="signal peptide" evidence="1">
    <location>
        <begin position="1"/>
        <end position="32"/>
    </location>
</feature>
<reference evidence="3" key="1">
    <citation type="submission" date="2021-01" db="EMBL/GenBank/DDBJ databases">
        <authorList>
            <person name="Corre E."/>
            <person name="Pelletier E."/>
            <person name="Niang G."/>
            <person name="Scheremetjew M."/>
            <person name="Finn R."/>
            <person name="Kale V."/>
            <person name="Holt S."/>
            <person name="Cochrane G."/>
            <person name="Meng A."/>
            <person name="Brown T."/>
            <person name="Cohen L."/>
        </authorList>
    </citation>
    <scope>NUCLEOTIDE SEQUENCE</scope>
    <source>
        <strain evidence="3">CCMP325</strain>
    </source>
</reference>
<evidence type="ECO:0000313" key="3">
    <source>
        <dbReference type="EMBL" id="CAD8492273.1"/>
    </source>
</evidence>
<gene>
    <name evidence="3" type="ORF">HPHI1048_LOCUS14944</name>
</gene>
<proteinExistence type="predicted"/>
<protein>
    <recommendedName>
        <fullName evidence="2">LysM domain-containing protein</fullName>
    </recommendedName>
</protein>
<name>A0A7S0HRS5_9CRYP</name>
<dbReference type="InterPro" id="IPR018392">
    <property type="entry name" value="LysM"/>
</dbReference>
<organism evidence="3">
    <name type="scientific">Hanusia phi</name>
    <dbReference type="NCBI Taxonomy" id="3032"/>
    <lineage>
        <taxon>Eukaryota</taxon>
        <taxon>Cryptophyceae</taxon>
        <taxon>Pyrenomonadales</taxon>
        <taxon>Geminigeraceae</taxon>
        <taxon>Hanusia</taxon>
    </lineage>
</organism>
<dbReference type="AlphaFoldDB" id="A0A7S0HRS5"/>
<accession>A0A7S0HRS5</accession>